<reference evidence="2 3" key="1">
    <citation type="submission" date="2020-05" db="EMBL/GenBank/DDBJ databases">
        <title>Draft genome sequence of Desulfovibrio psychrotolerans JS1T.</title>
        <authorList>
            <person name="Ueno A."/>
            <person name="Tamazawa S."/>
            <person name="Tamamura S."/>
            <person name="Murakami T."/>
            <person name="Kiyama T."/>
            <person name="Inomata H."/>
            <person name="Amano Y."/>
            <person name="Miyakawa K."/>
            <person name="Tamaki H."/>
            <person name="Naganuma T."/>
            <person name="Kaneko K."/>
        </authorList>
    </citation>
    <scope>NUCLEOTIDE SEQUENCE [LARGE SCALE GENOMIC DNA]</scope>
    <source>
        <strain evidence="2 3">JS1</strain>
    </source>
</reference>
<gene>
    <name evidence="2" type="ORF">DSM19430T_24920</name>
</gene>
<dbReference type="Pfam" id="PF13692">
    <property type="entry name" value="Glyco_trans_1_4"/>
    <property type="match status" value="1"/>
</dbReference>
<organism evidence="2 3">
    <name type="scientific">Desulfovibrio psychrotolerans</name>
    <dbReference type="NCBI Taxonomy" id="415242"/>
    <lineage>
        <taxon>Bacteria</taxon>
        <taxon>Pseudomonadati</taxon>
        <taxon>Thermodesulfobacteriota</taxon>
        <taxon>Desulfovibrionia</taxon>
        <taxon>Desulfovibrionales</taxon>
        <taxon>Desulfovibrionaceae</taxon>
        <taxon>Desulfovibrio</taxon>
    </lineage>
</organism>
<name>A0A7J0BVV5_9BACT</name>
<dbReference type="InterPro" id="IPR028098">
    <property type="entry name" value="Glyco_trans_4-like_N"/>
</dbReference>
<evidence type="ECO:0000313" key="3">
    <source>
        <dbReference type="Proteomes" id="UP000503820"/>
    </source>
</evidence>
<dbReference type="AlphaFoldDB" id="A0A7J0BVV5"/>
<dbReference type="Pfam" id="PF13439">
    <property type="entry name" value="Glyco_transf_4"/>
    <property type="match status" value="1"/>
</dbReference>
<proteinExistence type="predicted"/>
<keyword evidence="3" id="KW-1185">Reference proteome</keyword>
<comment type="caution">
    <text evidence="2">The sequence shown here is derived from an EMBL/GenBank/DDBJ whole genome shotgun (WGS) entry which is preliminary data.</text>
</comment>
<evidence type="ECO:0000313" key="2">
    <source>
        <dbReference type="EMBL" id="GFM37808.1"/>
    </source>
</evidence>
<dbReference type="CDD" id="cd03801">
    <property type="entry name" value="GT4_PimA-like"/>
    <property type="match status" value="1"/>
</dbReference>
<dbReference type="PANTHER" id="PTHR12526:SF636">
    <property type="entry name" value="BLL3647 PROTEIN"/>
    <property type="match status" value="1"/>
</dbReference>
<dbReference type="Gene3D" id="3.40.50.2000">
    <property type="entry name" value="Glycogen Phosphorylase B"/>
    <property type="match status" value="2"/>
</dbReference>
<dbReference type="GO" id="GO:0016757">
    <property type="term" value="F:glycosyltransferase activity"/>
    <property type="evidence" value="ECO:0007669"/>
    <property type="project" value="TreeGrafter"/>
</dbReference>
<dbReference type="PANTHER" id="PTHR12526">
    <property type="entry name" value="GLYCOSYLTRANSFERASE"/>
    <property type="match status" value="1"/>
</dbReference>
<accession>A0A7J0BVV5</accession>
<protein>
    <submittedName>
        <fullName evidence="2">Glycosyl transferase</fullName>
    </submittedName>
</protein>
<feature type="domain" description="Glycosyltransferase subfamily 4-like N-terminal" evidence="1">
    <location>
        <begin position="14"/>
        <end position="166"/>
    </location>
</feature>
<dbReference type="RefSeq" id="WP_174410442.1">
    <property type="nucleotide sequence ID" value="NZ_BLVP01000010.1"/>
</dbReference>
<sequence length="355" mass="38858">MHILLIDLGKEMRGGQWQVYYLTRALARSGEFSPILAAPADAPLMRHAAALEGVRTLPLAGCREWDPRTLHTIRRLVHTEGVRVLHSHCAKSATLVGICKRLWSAKVLAVHSRRVSYPLKKGWRGSKYVQADAVVAVSREIADVMIASGMPEPKVRVIHSGIDCARYEKRRQRGDGRVVVGMVGAFTPQKGHEVLVQALAELDRETGLPPWEVRMIGSGERFAPVAALAAELGVDAHMSMLGWQDSRDFLPDFDMLTVPSVDGEGSSATIKEAWAVGIPVVCSDLASNLELVTDGRNGLTFPNRDHAALAACLTRLMRDATLCERLVQGGAETVQEFTDERMAAAYMELYRSLAG</sequence>
<dbReference type="EMBL" id="BLVP01000010">
    <property type="protein sequence ID" value="GFM37808.1"/>
    <property type="molecule type" value="Genomic_DNA"/>
</dbReference>
<evidence type="ECO:0000259" key="1">
    <source>
        <dbReference type="Pfam" id="PF13439"/>
    </source>
</evidence>
<keyword evidence="2" id="KW-0808">Transferase</keyword>
<dbReference type="SUPFAM" id="SSF53756">
    <property type="entry name" value="UDP-Glycosyltransferase/glycogen phosphorylase"/>
    <property type="match status" value="1"/>
</dbReference>
<dbReference type="Proteomes" id="UP000503820">
    <property type="component" value="Unassembled WGS sequence"/>
</dbReference>